<reference evidence="17 18" key="1">
    <citation type="submission" date="2019-07" db="EMBL/GenBank/DDBJ databases">
        <title>Genome assembly of two rare yeast pathogens: Diutina rugosa and Trichomonascus ciferrii.</title>
        <authorList>
            <person name="Mixao V."/>
            <person name="Saus E."/>
            <person name="Hansen A."/>
            <person name="Lass-Flor C."/>
            <person name="Gabaldon T."/>
        </authorList>
    </citation>
    <scope>NUCLEOTIDE SEQUENCE [LARGE SCALE GENOMIC DNA]</scope>
    <source>
        <strain evidence="17 18">CBS 613</strain>
    </source>
</reference>
<name>A0A642UR79_DIURU</name>
<dbReference type="InterPro" id="IPR014014">
    <property type="entry name" value="RNA_helicase_DEAD_Q_motif"/>
</dbReference>
<dbReference type="GO" id="GO:0006364">
    <property type="term" value="P:rRNA processing"/>
    <property type="evidence" value="ECO:0007669"/>
    <property type="project" value="UniProtKB-ARBA"/>
</dbReference>
<evidence type="ECO:0000256" key="7">
    <source>
        <dbReference type="ARBA" id="ARBA00022840"/>
    </source>
</evidence>
<dbReference type="SUPFAM" id="SSF52540">
    <property type="entry name" value="P-loop containing nucleoside triphosphate hydrolases"/>
    <property type="match status" value="1"/>
</dbReference>
<dbReference type="PROSITE" id="PS00039">
    <property type="entry name" value="DEAD_ATP_HELICASE"/>
    <property type="match status" value="1"/>
</dbReference>
<keyword evidence="8" id="KW-0694">RNA-binding</keyword>
<dbReference type="GO" id="GO:0003723">
    <property type="term" value="F:RNA binding"/>
    <property type="evidence" value="ECO:0007669"/>
    <property type="project" value="UniProtKB-KW"/>
</dbReference>
<dbReference type="GO" id="GO:0005524">
    <property type="term" value="F:ATP binding"/>
    <property type="evidence" value="ECO:0007669"/>
    <property type="project" value="UniProtKB-KW"/>
</dbReference>
<dbReference type="GeneID" id="54782543"/>
<comment type="catalytic activity">
    <reaction evidence="10">
        <text>ATP + H2O = ADP + phosphate + H(+)</text>
        <dbReference type="Rhea" id="RHEA:13065"/>
        <dbReference type="ChEBI" id="CHEBI:15377"/>
        <dbReference type="ChEBI" id="CHEBI:15378"/>
        <dbReference type="ChEBI" id="CHEBI:30616"/>
        <dbReference type="ChEBI" id="CHEBI:43474"/>
        <dbReference type="ChEBI" id="CHEBI:456216"/>
        <dbReference type="EC" id="3.6.4.13"/>
    </reaction>
</comment>
<dbReference type="PROSITE" id="PS51195">
    <property type="entry name" value="Q_MOTIF"/>
    <property type="match status" value="1"/>
</dbReference>
<evidence type="ECO:0000256" key="13">
    <source>
        <dbReference type="SAM" id="MobiDB-lite"/>
    </source>
</evidence>
<dbReference type="RefSeq" id="XP_034011315.1">
    <property type="nucleotide sequence ID" value="XM_034156704.1"/>
</dbReference>
<dbReference type="OrthoDB" id="4310724at2759"/>
<keyword evidence="6 12" id="KW-0347">Helicase</keyword>
<keyword evidence="7 12" id="KW-0067">ATP-binding</keyword>
<dbReference type="EMBL" id="SWFT01000114">
    <property type="protein sequence ID" value="KAA8900241.1"/>
    <property type="molecule type" value="Genomic_DNA"/>
</dbReference>
<evidence type="ECO:0000256" key="3">
    <source>
        <dbReference type="ARBA" id="ARBA00022517"/>
    </source>
</evidence>
<dbReference type="Pfam" id="PF00271">
    <property type="entry name" value="Helicase_C"/>
    <property type="match status" value="1"/>
</dbReference>
<evidence type="ECO:0000256" key="5">
    <source>
        <dbReference type="ARBA" id="ARBA00022801"/>
    </source>
</evidence>
<feature type="region of interest" description="Disordered" evidence="13">
    <location>
        <begin position="1"/>
        <end position="44"/>
    </location>
</feature>
<dbReference type="PROSITE" id="PS51192">
    <property type="entry name" value="HELICASE_ATP_BIND_1"/>
    <property type="match status" value="1"/>
</dbReference>
<dbReference type="InterPro" id="IPR027417">
    <property type="entry name" value="P-loop_NTPase"/>
</dbReference>
<dbReference type="InterPro" id="IPR014001">
    <property type="entry name" value="Helicase_ATP-bd"/>
</dbReference>
<dbReference type="SMART" id="SM00487">
    <property type="entry name" value="DEXDc"/>
    <property type="match status" value="1"/>
</dbReference>
<dbReference type="InterPro" id="IPR050079">
    <property type="entry name" value="DEAD_box_RNA_helicase"/>
</dbReference>
<dbReference type="PANTHER" id="PTHR47959:SF1">
    <property type="entry name" value="ATP-DEPENDENT RNA HELICASE DBPA"/>
    <property type="match status" value="1"/>
</dbReference>
<dbReference type="InterPro" id="IPR011545">
    <property type="entry name" value="DEAD/DEAH_box_helicase_dom"/>
</dbReference>
<dbReference type="Gene3D" id="3.40.50.300">
    <property type="entry name" value="P-loop containing nucleotide triphosphate hydrolases"/>
    <property type="match status" value="2"/>
</dbReference>
<dbReference type="PROSITE" id="PS51194">
    <property type="entry name" value="HELICASE_CTER"/>
    <property type="match status" value="1"/>
</dbReference>
<keyword evidence="3" id="KW-0690">Ribosome biogenesis</keyword>
<dbReference type="CDD" id="cd17946">
    <property type="entry name" value="DEADc_DDX24"/>
    <property type="match status" value="1"/>
</dbReference>
<evidence type="ECO:0000256" key="1">
    <source>
        <dbReference type="ARBA" id="ARBA00004604"/>
    </source>
</evidence>
<evidence type="ECO:0000259" key="16">
    <source>
        <dbReference type="PROSITE" id="PS51195"/>
    </source>
</evidence>
<evidence type="ECO:0000256" key="10">
    <source>
        <dbReference type="ARBA" id="ARBA00047984"/>
    </source>
</evidence>
<evidence type="ECO:0000313" key="18">
    <source>
        <dbReference type="Proteomes" id="UP000449547"/>
    </source>
</evidence>
<dbReference type="GO" id="GO:0005730">
    <property type="term" value="C:nucleolus"/>
    <property type="evidence" value="ECO:0007669"/>
    <property type="project" value="UniProtKB-SubCell"/>
</dbReference>
<dbReference type="EC" id="3.6.4.13" evidence="2"/>
<evidence type="ECO:0000256" key="4">
    <source>
        <dbReference type="ARBA" id="ARBA00022741"/>
    </source>
</evidence>
<evidence type="ECO:0000256" key="2">
    <source>
        <dbReference type="ARBA" id="ARBA00012552"/>
    </source>
</evidence>
<gene>
    <name evidence="17" type="ORF">DIURU_003892</name>
</gene>
<dbReference type="CDD" id="cd18787">
    <property type="entry name" value="SF2_C_DEAD"/>
    <property type="match status" value="1"/>
</dbReference>
<dbReference type="AlphaFoldDB" id="A0A642UR79"/>
<protein>
    <recommendedName>
        <fullName evidence="2">RNA helicase</fullName>
        <ecNumber evidence="2">3.6.4.13</ecNumber>
    </recommendedName>
</protein>
<feature type="compositionally biased region" description="Basic residues" evidence="13">
    <location>
        <begin position="14"/>
        <end position="24"/>
    </location>
</feature>
<dbReference type="SMART" id="SM00490">
    <property type="entry name" value="HELICc"/>
    <property type="match status" value="1"/>
</dbReference>
<evidence type="ECO:0000259" key="14">
    <source>
        <dbReference type="PROSITE" id="PS51192"/>
    </source>
</evidence>
<feature type="domain" description="Helicase C-terminal" evidence="15">
    <location>
        <begin position="455"/>
        <end position="605"/>
    </location>
</feature>
<keyword evidence="5 12" id="KW-0378">Hydrolase</keyword>
<dbReference type="Proteomes" id="UP000449547">
    <property type="component" value="Unassembled WGS sequence"/>
</dbReference>
<comment type="caution">
    <text evidence="17">The sequence shown here is derived from an EMBL/GenBank/DDBJ whole genome shotgun (WGS) entry which is preliminary data.</text>
</comment>
<dbReference type="InterPro" id="IPR001650">
    <property type="entry name" value="Helicase_C-like"/>
</dbReference>
<feature type="compositionally biased region" description="Basic and acidic residues" evidence="13">
    <location>
        <begin position="159"/>
        <end position="171"/>
    </location>
</feature>
<dbReference type="GO" id="GO:0016787">
    <property type="term" value="F:hydrolase activity"/>
    <property type="evidence" value="ECO:0007669"/>
    <property type="project" value="UniProtKB-KW"/>
</dbReference>
<dbReference type="InterPro" id="IPR000629">
    <property type="entry name" value="RNA-helicase_DEAD-box_CS"/>
</dbReference>
<comment type="similarity">
    <text evidence="12">Belongs to the DEAD box helicase family.</text>
</comment>
<evidence type="ECO:0000256" key="6">
    <source>
        <dbReference type="ARBA" id="ARBA00022806"/>
    </source>
</evidence>
<evidence type="ECO:0000313" key="17">
    <source>
        <dbReference type="EMBL" id="KAA8900241.1"/>
    </source>
</evidence>
<evidence type="ECO:0000256" key="9">
    <source>
        <dbReference type="ARBA" id="ARBA00023242"/>
    </source>
</evidence>
<keyword evidence="18" id="KW-1185">Reference proteome</keyword>
<proteinExistence type="inferred from homology"/>
<feature type="region of interest" description="Disordered" evidence="13">
    <location>
        <begin position="83"/>
        <end position="185"/>
    </location>
</feature>
<dbReference type="Pfam" id="PF00270">
    <property type="entry name" value="DEAD"/>
    <property type="match status" value="1"/>
</dbReference>
<sequence length="742" mass="82399">MKRKANSDAGRPQKGGKRAKKTKATPKVPTMKQKQRREGKVVSMSELNWKPVEIPDGLGDYEGFMGMEELEGVSVRYVNGKPELVQKDAEAEDTADGDKPNKKKGDKQDKKKKGKQDKSRKKEEKATGESAEADAEDKVDADASEGEESETEVIADKSAATKDTQEAKEDSDLTPGTFSQVDLPQDVNLPEWDAMELSGYVKDGLAKLGFTKPTEIQKLTIPAAMEGTDVIGKATTGSGKTLAYGIPILERYLARETTDDAPAAIIFAPTRELAHQVVKHLEQLSKYSPLGQHGIVPITGGLSIQKQERLLKHNPGVIVATPGRLLEHLTGNQELANRWSRTDMIVLDEADRLLQDGHFEEFDKIIEIFRRQKTKKWQTLVFSATFARDLFMKLDRKGKSHPAKGAVMANDEVVELLQKRLSFRKKPEFIDANPKEMVASSVTEALVECGATERDLYLYYFLLMYPGTSLVFANSIDSVKRLAPFLKSLGIAAYAIHSNMEQKQRLRALERFQAEIKQKKPAVLVATDVAARGLDIPNIDHVVHYHIPKSADVYIHRSGRTARAGKEGVALTLCSPEEASGPLRKLRRVVAASGQASKRIAGDVKLLPIEYDIVGQITPRVKLAAQLADSEISTVATSKEGSWVKQVAEDLGLDDLDELQDFEDDILKKQRRKKESKMLDKQEAKVKRAQLRQLLAVPLRKNVRRSYLTSGLENMAHSMVHGTHHAQVLGHKQTEALMDLKK</sequence>
<dbReference type="OMA" id="QMIQKAR"/>
<feature type="short sequence motif" description="Q motif" evidence="11">
    <location>
        <begin position="190"/>
        <end position="218"/>
    </location>
</feature>
<evidence type="ECO:0000256" key="8">
    <source>
        <dbReference type="ARBA" id="ARBA00022884"/>
    </source>
</evidence>
<keyword evidence="4 12" id="KW-0547">Nucleotide-binding</keyword>
<organism evidence="17 18">
    <name type="scientific">Diutina rugosa</name>
    <name type="common">Yeast</name>
    <name type="synonym">Candida rugosa</name>
    <dbReference type="NCBI Taxonomy" id="5481"/>
    <lineage>
        <taxon>Eukaryota</taxon>
        <taxon>Fungi</taxon>
        <taxon>Dikarya</taxon>
        <taxon>Ascomycota</taxon>
        <taxon>Saccharomycotina</taxon>
        <taxon>Pichiomycetes</taxon>
        <taxon>Debaryomycetaceae</taxon>
        <taxon>Diutina</taxon>
    </lineage>
</organism>
<dbReference type="GO" id="GO:0003724">
    <property type="term" value="F:RNA helicase activity"/>
    <property type="evidence" value="ECO:0007669"/>
    <property type="project" value="UniProtKB-EC"/>
</dbReference>
<feature type="domain" description="Helicase ATP-binding" evidence="14">
    <location>
        <begin position="221"/>
        <end position="404"/>
    </location>
</feature>
<feature type="compositionally biased region" description="Acidic residues" evidence="13">
    <location>
        <begin position="142"/>
        <end position="153"/>
    </location>
</feature>
<comment type="subcellular location">
    <subcellularLocation>
        <location evidence="1">Nucleus</location>
        <location evidence="1">Nucleolus</location>
    </subcellularLocation>
</comment>
<evidence type="ECO:0000259" key="15">
    <source>
        <dbReference type="PROSITE" id="PS51194"/>
    </source>
</evidence>
<dbReference type="VEuPathDB" id="FungiDB:DIURU_003892"/>
<evidence type="ECO:0000256" key="12">
    <source>
        <dbReference type="RuleBase" id="RU000492"/>
    </source>
</evidence>
<feature type="compositionally biased region" description="Basic residues" evidence="13">
    <location>
        <begin position="101"/>
        <end position="115"/>
    </location>
</feature>
<feature type="compositionally biased region" description="Basic and acidic residues" evidence="13">
    <location>
        <begin position="116"/>
        <end position="127"/>
    </location>
</feature>
<keyword evidence="9" id="KW-0539">Nucleus</keyword>
<dbReference type="PANTHER" id="PTHR47959">
    <property type="entry name" value="ATP-DEPENDENT RNA HELICASE RHLE-RELATED"/>
    <property type="match status" value="1"/>
</dbReference>
<dbReference type="GO" id="GO:0005829">
    <property type="term" value="C:cytosol"/>
    <property type="evidence" value="ECO:0007669"/>
    <property type="project" value="TreeGrafter"/>
</dbReference>
<feature type="domain" description="DEAD-box RNA helicase Q" evidence="16">
    <location>
        <begin position="190"/>
        <end position="218"/>
    </location>
</feature>
<accession>A0A642UR79</accession>
<evidence type="ECO:0000256" key="11">
    <source>
        <dbReference type="PROSITE-ProRule" id="PRU00552"/>
    </source>
</evidence>